<name>A0ACC1IXT0_9FUNG</name>
<dbReference type="Proteomes" id="UP001150603">
    <property type="component" value="Unassembled WGS sequence"/>
</dbReference>
<dbReference type="EMBL" id="JANBPW010006770">
    <property type="protein sequence ID" value="KAJ1927634.1"/>
    <property type="molecule type" value="Genomic_DNA"/>
</dbReference>
<feature type="non-terminal residue" evidence="1">
    <location>
        <position position="307"/>
    </location>
</feature>
<evidence type="ECO:0000313" key="2">
    <source>
        <dbReference type="Proteomes" id="UP001150603"/>
    </source>
</evidence>
<comment type="caution">
    <text evidence="1">The sequence shown here is derived from an EMBL/GenBank/DDBJ whole genome shotgun (WGS) entry which is preliminary data.</text>
</comment>
<accession>A0ACC1IXT0</accession>
<sequence length="307" mass="35332">MFTQQLRFLNVYSGVTPFSINSYTDSISGMAYLDDDPVFAEHELHLMTTSEMTEEYNKPLAMSAGEASNNVSDILVVVVHNMCLNMLTAELKRQNIPWTYRGIFANACDSGQHVLDLDVDIPGLKRSDCDMVKKKLLNDEEYNVSDLWYISSPKYAPSPVYLKPHENPRDVFKAVDPQEKSQLMTLPPEILEMILSYLDENALISLGLSCKKLSNMPGFWRRIFIATFKFEDAKGWIDWHQYYRRALRFRLNFLSRARIVGVVRHNIPQFDSWARELGTEAQKFADGFLAHYGKTIEEYTKEVDSSP</sequence>
<proteinExistence type="predicted"/>
<protein>
    <submittedName>
        <fullName evidence="1">Uncharacterized protein</fullName>
    </submittedName>
</protein>
<keyword evidence="2" id="KW-1185">Reference proteome</keyword>
<reference evidence="1" key="1">
    <citation type="submission" date="2022-07" db="EMBL/GenBank/DDBJ databases">
        <title>Phylogenomic reconstructions and comparative analyses of Kickxellomycotina fungi.</title>
        <authorList>
            <person name="Reynolds N.K."/>
            <person name="Stajich J.E."/>
            <person name="Barry K."/>
            <person name="Grigoriev I.V."/>
            <person name="Crous P."/>
            <person name="Smith M.E."/>
        </authorList>
    </citation>
    <scope>NUCLEOTIDE SEQUENCE</scope>
    <source>
        <strain evidence="1">NRRL 5244</strain>
    </source>
</reference>
<evidence type="ECO:0000313" key="1">
    <source>
        <dbReference type="EMBL" id="KAJ1927634.1"/>
    </source>
</evidence>
<organism evidence="1 2">
    <name type="scientific">Linderina macrospora</name>
    <dbReference type="NCBI Taxonomy" id="4868"/>
    <lineage>
        <taxon>Eukaryota</taxon>
        <taxon>Fungi</taxon>
        <taxon>Fungi incertae sedis</taxon>
        <taxon>Zoopagomycota</taxon>
        <taxon>Kickxellomycotina</taxon>
        <taxon>Kickxellomycetes</taxon>
        <taxon>Kickxellales</taxon>
        <taxon>Kickxellaceae</taxon>
        <taxon>Linderina</taxon>
    </lineage>
</organism>
<gene>
    <name evidence="1" type="ORF">FBU59_007203</name>
</gene>